<protein>
    <recommendedName>
        <fullName evidence="3">LIM zinc-binding domain-containing protein</fullName>
    </recommendedName>
</protein>
<name>A0A9P8VC15_9PEZI</name>
<dbReference type="OrthoDB" id="8062037at2759"/>
<keyword evidence="2" id="KW-1185">Reference proteome</keyword>
<dbReference type="AlphaFoldDB" id="A0A9P8VC15"/>
<comment type="caution">
    <text evidence="1">The sequence shown here is derived from an EMBL/GenBank/DDBJ whole genome shotgun (WGS) entry which is preliminary data.</text>
</comment>
<evidence type="ECO:0008006" key="3">
    <source>
        <dbReference type="Google" id="ProtNLM"/>
    </source>
</evidence>
<evidence type="ECO:0000313" key="1">
    <source>
        <dbReference type="EMBL" id="KAH6687273.1"/>
    </source>
</evidence>
<sequence>MCWAWVLVRGHLLCPPREGATPFAPSQAQAYSQPPHTPASLDNIITITSDTFQGCPTVTTGTITGTTKQLYSDTMAPPSRPPQLDSQAAALMAQRPSRPLFTCTFCWHLSPDPPHVVGRSARLACNSCFAGLIDLAIYWVCGEVVLRGDDCVSLGWCFWHRSCYGCLLYGSRLICQGTGVEELFDHMESPTQAEEQEMGKGRGREIETISGIVWLLSSNGVPDEDAHTCVHATATFAAYIFQEFRVVVVV</sequence>
<gene>
    <name evidence="1" type="ORF">F5X68DRAFT_239802</name>
</gene>
<reference evidence="1" key="1">
    <citation type="journal article" date="2021" name="Nat. Commun.">
        <title>Genetic determinants of endophytism in the Arabidopsis root mycobiome.</title>
        <authorList>
            <person name="Mesny F."/>
            <person name="Miyauchi S."/>
            <person name="Thiergart T."/>
            <person name="Pickel B."/>
            <person name="Atanasova L."/>
            <person name="Karlsson M."/>
            <person name="Huettel B."/>
            <person name="Barry K.W."/>
            <person name="Haridas S."/>
            <person name="Chen C."/>
            <person name="Bauer D."/>
            <person name="Andreopoulos W."/>
            <person name="Pangilinan J."/>
            <person name="LaButti K."/>
            <person name="Riley R."/>
            <person name="Lipzen A."/>
            <person name="Clum A."/>
            <person name="Drula E."/>
            <person name="Henrissat B."/>
            <person name="Kohler A."/>
            <person name="Grigoriev I.V."/>
            <person name="Martin F.M."/>
            <person name="Hacquard S."/>
        </authorList>
    </citation>
    <scope>NUCLEOTIDE SEQUENCE</scope>
    <source>
        <strain evidence="1">MPI-SDFR-AT-0117</strain>
    </source>
</reference>
<evidence type="ECO:0000313" key="2">
    <source>
        <dbReference type="Proteomes" id="UP000770015"/>
    </source>
</evidence>
<accession>A0A9P8VC15</accession>
<dbReference type="EMBL" id="JAGSXJ010000011">
    <property type="protein sequence ID" value="KAH6687273.1"/>
    <property type="molecule type" value="Genomic_DNA"/>
</dbReference>
<organism evidence="1 2">
    <name type="scientific">Plectosphaerella plurivora</name>
    <dbReference type="NCBI Taxonomy" id="936078"/>
    <lineage>
        <taxon>Eukaryota</taxon>
        <taxon>Fungi</taxon>
        <taxon>Dikarya</taxon>
        <taxon>Ascomycota</taxon>
        <taxon>Pezizomycotina</taxon>
        <taxon>Sordariomycetes</taxon>
        <taxon>Hypocreomycetidae</taxon>
        <taxon>Glomerellales</taxon>
        <taxon>Plectosphaerellaceae</taxon>
        <taxon>Plectosphaerella</taxon>
    </lineage>
</organism>
<dbReference type="Proteomes" id="UP000770015">
    <property type="component" value="Unassembled WGS sequence"/>
</dbReference>
<proteinExistence type="predicted"/>